<evidence type="ECO:0000313" key="3">
    <source>
        <dbReference type="Proteomes" id="UP000011668"/>
    </source>
</evidence>
<feature type="compositionally biased region" description="Low complexity" evidence="1">
    <location>
        <begin position="222"/>
        <end position="232"/>
    </location>
</feature>
<dbReference type="AlphaFoldDB" id="L8X543"/>
<dbReference type="Proteomes" id="UP000011668">
    <property type="component" value="Unassembled WGS sequence"/>
</dbReference>
<keyword evidence="3" id="KW-1185">Reference proteome</keyword>
<reference evidence="2 3" key="1">
    <citation type="journal article" date="2013" name="Nat. Commun.">
        <title>The evolution and pathogenic mechanisms of the rice sheath blight pathogen.</title>
        <authorList>
            <person name="Zheng A."/>
            <person name="Lin R."/>
            <person name="Xu L."/>
            <person name="Qin P."/>
            <person name="Tang C."/>
            <person name="Ai P."/>
            <person name="Zhang D."/>
            <person name="Liu Y."/>
            <person name="Sun Z."/>
            <person name="Feng H."/>
            <person name="Wang Y."/>
            <person name="Chen Y."/>
            <person name="Liang X."/>
            <person name="Fu R."/>
            <person name="Li Q."/>
            <person name="Zhang J."/>
            <person name="Yu X."/>
            <person name="Xie Z."/>
            <person name="Ding L."/>
            <person name="Guan P."/>
            <person name="Tang J."/>
            <person name="Liang Y."/>
            <person name="Wang S."/>
            <person name="Deng Q."/>
            <person name="Li S."/>
            <person name="Zhu J."/>
            <person name="Wang L."/>
            <person name="Liu H."/>
            <person name="Li P."/>
        </authorList>
    </citation>
    <scope>NUCLEOTIDE SEQUENCE [LARGE SCALE GENOMIC DNA]</scope>
    <source>
        <strain evidence="3">AG-1 IA</strain>
    </source>
</reference>
<dbReference type="OrthoDB" id="3268823at2759"/>
<comment type="caution">
    <text evidence="2">The sequence shown here is derived from an EMBL/GenBank/DDBJ whole genome shotgun (WGS) entry which is preliminary data.</text>
</comment>
<feature type="region of interest" description="Disordered" evidence="1">
    <location>
        <begin position="103"/>
        <end position="277"/>
    </location>
</feature>
<feature type="compositionally biased region" description="Basic and acidic residues" evidence="1">
    <location>
        <begin position="197"/>
        <end position="206"/>
    </location>
</feature>
<evidence type="ECO:0000256" key="1">
    <source>
        <dbReference type="SAM" id="MobiDB-lite"/>
    </source>
</evidence>
<protein>
    <submittedName>
        <fullName evidence="2">CsbD domain-containing protein</fullName>
    </submittedName>
</protein>
<feature type="compositionally biased region" description="Polar residues" evidence="1">
    <location>
        <begin position="27"/>
        <end position="44"/>
    </location>
</feature>
<sequence>MMETAARVPEAHHKQQAPVEPVAATGPASTVNTNTTATGQNQESPGYIQTARETLASIAGTVQNAVGIGEIPPLYLYRVRQLTLEIETPSSTLHNIANNAKIDASMPSSESSGAKPGEHVGGVGALPGDNKEEGIARLPAERMSVPSREHEGTFPGEKSGGVGALPGSLNESGVALLPDERVKEDVQSSTRAAAHPTSEKPDKQDLKTAAAHPVETAKQARRGSTSSTSSSEGEQDPNAPKRKTTLKNKVAGGVKAAVGKIKKDEEMYAEGQAQRGH</sequence>
<dbReference type="HOGENOM" id="CLU_1005358_0_0_1"/>
<accession>L8X543</accession>
<dbReference type="EMBL" id="AFRT01000381">
    <property type="protein sequence ID" value="ELU44227.1"/>
    <property type="molecule type" value="Genomic_DNA"/>
</dbReference>
<gene>
    <name evidence="2" type="ORF">AG1IA_01748</name>
</gene>
<organism evidence="2 3">
    <name type="scientific">Thanatephorus cucumeris (strain AG1-IA)</name>
    <name type="common">Rice sheath blight fungus</name>
    <name type="synonym">Rhizoctonia solani</name>
    <dbReference type="NCBI Taxonomy" id="983506"/>
    <lineage>
        <taxon>Eukaryota</taxon>
        <taxon>Fungi</taxon>
        <taxon>Dikarya</taxon>
        <taxon>Basidiomycota</taxon>
        <taxon>Agaricomycotina</taxon>
        <taxon>Agaricomycetes</taxon>
        <taxon>Cantharellales</taxon>
        <taxon>Ceratobasidiaceae</taxon>
        <taxon>Rhizoctonia</taxon>
        <taxon>Rhizoctonia solani AG-1</taxon>
    </lineage>
</organism>
<evidence type="ECO:0000313" key="2">
    <source>
        <dbReference type="EMBL" id="ELU44227.1"/>
    </source>
</evidence>
<feature type="compositionally biased region" description="Low complexity" evidence="1">
    <location>
        <begin position="247"/>
        <end position="259"/>
    </location>
</feature>
<name>L8X543_THACA</name>
<feature type="region of interest" description="Disordered" evidence="1">
    <location>
        <begin position="1"/>
        <end position="45"/>
    </location>
</feature>
<proteinExistence type="predicted"/>